<evidence type="ECO:0000313" key="10">
    <source>
        <dbReference type="EMBL" id="KRT67266.1"/>
    </source>
</evidence>
<evidence type="ECO:0000256" key="5">
    <source>
        <dbReference type="ARBA" id="ARBA00022927"/>
    </source>
</evidence>
<protein>
    <recommendedName>
        <fullName evidence="9">Protein translocase subunit SecE</fullName>
    </recommendedName>
</protein>
<dbReference type="InterPro" id="IPR001901">
    <property type="entry name" value="Translocase_SecE/Sec61-g"/>
</dbReference>
<sequence length="61" mass="6922">MGKIFGFLRESWAELKNVVWPTRKQAVRLTLTVLAITFGVAGFAALLDYVFSRMLNFLVSK</sequence>
<dbReference type="Gene3D" id="1.20.5.1030">
    <property type="entry name" value="Preprotein translocase secy subunit"/>
    <property type="match status" value="1"/>
</dbReference>
<keyword evidence="7 9" id="KW-0811">Translocation</keyword>
<evidence type="ECO:0000256" key="7">
    <source>
        <dbReference type="ARBA" id="ARBA00023010"/>
    </source>
</evidence>
<gene>
    <name evidence="9" type="primary">secE</name>
    <name evidence="10" type="ORF">XU08_C0005G0027</name>
</gene>
<name>A0A0T5ZWV5_UNCKA</name>
<dbReference type="GO" id="GO:0043952">
    <property type="term" value="P:protein transport by the Sec complex"/>
    <property type="evidence" value="ECO:0007669"/>
    <property type="project" value="UniProtKB-UniRule"/>
</dbReference>
<dbReference type="GO" id="GO:0006605">
    <property type="term" value="P:protein targeting"/>
    <property type="evidence" value="ECO:0007669"/>
    <property type="project" value="UniProtKB-UniRule"/>
</dbReference>
<keyword evidence="3 9" id="KW-1003">Cell membrane</keyword>
<comment type="caution">
    <text evidence="10">The sequence shown here is derived from an EMBL/GenBank/DDBJ whole genome shotgun (WGS) entry which is preliminary data.</text>
</comment>
<keyword evidence="6 9" id="KW-1133">Transmembrane helix</keyword>
<keyword evidence="5 9" id="KW-0653">Protein transport</keyword>
<dbReference type="STRING" id="1576480.XU08_C0005G0027"/>
<evidence type="ECO:0000256" key="1">
    <source>
        <dbReference type="ARBA" id="ARBA00004370"/>
    </source>
</evidence>
<comment type="subunit">
    <text evidence="9">Component of the Sec protein translocase complex. Heterotrimer consisting of SecY, SecE and SecG subunits. The heterotrimers can form oligomers, although 1 heterotrimer is thought to be able to translocate proteins. Interacts with the ribosome. Interacts with SecDF, and other proteins may be involved. Interacts with SecA.</text>
</comment>
<comment type="function">
    <text evidence="9">Essential subunit of the Sec protein translocation channel SecYEG. Clamps together the 2 halves of SecY. May contact the channel plug during translocation.</text>
</comment>
<dbReference type="GO" id="GO:0009306">
    <property type="term" value="P:protein secretion"/>
    <property type="evidence" value="ECO:0007669"/>
    <property type="project" value="UniProtKB-UniRule"/>
</dbReference>
<dbReference type="AlphaFoldDB" id="A0A0T5ZWV5"/>
<dbReference type="PANTHER" id="PTHR33910:SF1">
    <property type="entry name" value="PROTEIN TRANSLOCASE SUBUNIT SECE"/>
    <property type="match status" value="1"/>
</dbReference>
<dbReference type="NCBIfam" id="TIGR00964">
    <property type="entry name" value="secE_bact"/>
    <property type="match status" value="1"/>
</dbReference>
<dbReference type="GO" id="GO:0065002">
    <property type="term" value="P:intracellular protein transmembrane transport"/>
    <property type="evidence" value="ECO:0007669"/>
    <property type="project" value="UniProtKB-UniRule"/>
</dbReference>
<evidence type="ECO:0000256" key="4">
    <source>
        <dbReference type="ARBA" id="ARBA00022692"/>
    </source>
</evidence>
<evidence type="ECO:0000256" key="2">
    <source>
        <dbReference type="ARBA" id="ARBA00022448"/>
    </source>
</evidence>
<organism evidence="10 11">
    <name type="scientific">candidate division WWE3 bacterium CSP1-7</name>
    <dbReference type="NCBI Taxonomy" id="1576480"/>
    <lineage>
        <taxon>Bacteria</taxon>
        <taxon>Katanobacteria</taxon>
    </lineage>
</organism>
<evidence type="ECO:0000256" key="8">
    <source>
        <dbReference type="ARBA" id="ARBA00023136"/>
    </source>
</evidence>
<accession>A0A0T5ZWV5</accession>
<dbReference type="Pfam" id="PF00584">
    <property type="entry name" value="SecE"/>
    <property type="match status" value="1"/>
</dbReference>
<keyword evidence="2 9" id="KW-0813">Transport</keyword>
<evidence type="ECO:0000256" key="3">
    <source>
        <dbReference type="ARBA" id="ARBA00022475"/>
    </source>
</evidence>
<evidence type="ECO:0000313" key="11">
    <source>
        <dbReference type="Proteomes" id="UP000051297"/>
    </source>
</evidence>
<dbReference type="GO" id="GO:0005886">
    <property type="term" value="C:plasma membrane"/>
    <property type="evidence" value="ECO:0007669"/>
    <property type="project" value="UniProtKB-SubCell"/>
</dbReference>
<comment type="similarity">
    <text evidence="9">Belongs to the SecE/SEC61-gamma family.</text>
</comment>
<keyword evidence="4 9" id="KW-0812">Transmembrane</keyword>
<proteinExistence type="inferred from homology"/>
<evidence type="ECO:0000256" key="6">
    <source>
        <dbReference type="ARBA" id="ARBA00022989"/>
    </source>
</evidence>
<dbReference type="InterPro" id="IPR038379">
    <property type="entry name" value="SecE_sf"/>
</dbReference>
<dbReference type="InterPro" id="IPR005807">
    <property type="entry name" value="SecE_bac"/>
</dbReference>
<dbReference type="EMBL" id="LDXK01000005">
    <property type="protein sequence ID" value="KRT67266.1"/>
    <property type="molecule type" value="Genomic_DNA"/>
</dbReference>
<dbReference type="GO" id="GO:0008320">
    <property type="term" value="F:protein transmembrane transporter activity"/>
    <property type="evidence" value="ECO:0007669"/>
    <property type="project" value="UniProtKB-UniRule"/>
</dbReference>
<dbReference type="HAMAP" id="MF_00422">
    <property type="entry name" value="SecE"/>
    <property type="match status" value="1"/>
</dbReference>
<feature type="transmembrane region" description="Helical" evidence="9">
    <location>
        <begin position="29"/>
        <end position="51"/>
    </location>
</feature>
<reference evidence="10 11" key="1">
    <citation type="submission" date="2015-05" db="EMBL/GenBank/DDBJ databases">
        <title>Critical biogeochemical functions in the subsurface are associated with bacteria from new phyla and little studied lineages.</title>
        <authorList>
            <person name="Hug L.A."/>
            <person name="Thomas B.C."/>
            <person name="Sharon I."/>
            <person name="Brown C.T."/>
            <person name="Sharma R."/>
            <person name="Hettich R.L."/>
            <person name="Wilkins M.J."/>
            <person name="Williams K.H."/>
            <person name="Singh A."/>
            <person name="Banfield J.F."/>
        </authorList>
    </citation>
    <scope>NUCLEOTIDE SEQUENCE [LARGE SCALE GENOMIC DNA]</scope>
    <source>
        <strain evidence="10">CSP1-7</strain>
    </source>
</reference>
<dbReference type="Proteomes" id="UP000051297">
    <property type="component" value="Unassembled WGS sequence"/>
</dbReference>
<comment type="subcellular location">
    <subcellularLocation>
        <location evidence="9">Cell membrane</location>
        <topology evidence="9">Single-pass membrane protein</topology>
    </subcellularLocation>
    <subcellularLocation>
        <location evidence="1">Membrane</location>
    </subcellularLocation>
</comment>
<keyword evidence="8 9" id="KW-0472">Membrane</keyword>
<evidence type="ECO:0000256" key="9">
    <source>
        <dbReference type="HAMAP-Rule" id="MF_00422"/>
    </source>
</evidence>
<dbReference type="PANTHER" id="PTHR33910">
    <property type="entry name" value="PROTEIN TRANSLOCASE SUBUNIT SECE"/>
    <property type="match status" value="1"/>
</dbReference>